<dbReference type="InterPro" id="IPR001867">
    <property type="entry name" value="OmpR/PhoB-type_DNA-bd"/>
</dbReference>
<dbReference type="SUPFAM" id="SSF46894">
    <property type="entry name" value="C-terminal effector domain of the bipartite response regulators"/>
    <property type="match status" value="1"/>
</dbReference>
<evidence type="ECO:0000313" key="5">
    <source>
        <dbReference type="Proteomes" id="UP000553209"/>
    </source>
</evidence>
<dbReference type="InterPro" id="IPR016032">
    <property type="entry name" value="Sig_transdc_resp-reg_C-effctor"/>
</dbReference>
<dbReference type="EMBL" id="JAAXPG010000033">
    <property type="protein sequence ID" value="NKZ01226.1"/>
    <property type="molecule type" value="Genomic_DNA"/>
</dbReference>
<dbReference type="Gene3D" id="1.10.10.10">
    <property type="entry name" value="Winged helix-like DNA-binding domain superfamily/Winged helix DNA-binding domain"/>
    <property type="match status" value="1"/>
</dbReference>
<name>A0A7X6MHS4_9ACTN</name>
<evidence type="ECO:0000256" key="1">
    <source>
        <dbReference type="ARBA" id="ARBA00023125"/>
    </source>
</evidence>
<gene>
    <name evidence="4" type="ORF">HGB44_26665</name>
</gene>
<dbReference type="InterPro" id="IPR036388">
    <property type="entry name" value="WH-like_DNA-bd_sf"/>
</dbReference>
<dbReference type="GO" id="GO:0003677">
    <property type="term" value="F:DNA binding"/>
    <property type="evidence" value="ECO:0007669"/>
    <property type="project" value="UniProtKB-UniRule"/>
</dbReference>
<dbReference type="Proteomes" id="UP000553209">
    <property type="component" value="Unassembled WGS sequence"/>
</dbReference>
<keyword evidence="1 2" id="KW-0238">DNA-binding</keyword>
<evidence type="ECO:0000256" key="2">
    <source>
        <dbReference type="PROSITE-ProRule" id="PRU01091"/>
    </source>
</evidence>
<organism evidence="4 5">
    <name type="scientific">Nocardiopsis alborubida</name>
    <dbReference type="NCBI Taxonomy" id="146802"/>
    <lineage>
        <taxon>Bacteria</taxon>
        <taxon>Bacillati</taxon>
        <taxon>Actinomycetota</taxon>
        <taxon>Actinomycetes</taxon>
        <taxon>Streptosporangiales</taxon>
        <taxon>Nocardiopsidaceae</taxon>
        <taxon>Nocardiopsis</taxon>
    </lineage>
</organism>
<evidence type="ECO:0000259" key="3">
    <source>
        <dbReference type="PROSITE" id="PS51755"/>
    </source>
</evidence>
<comment type="caution">
    <text evidence="4">The sequence shown here is derived from an EMBL/GenBank/DDBJ whole genome shotgun (WGS) entry which is preliminary data.</text>
</comment>
<evidence type="ECO:0000313" key="4">
    <source>
        <dbReference type="EMBL" id="NKZ01226.1"/>
    </source>
</evidence>
<keyword evidence="5" id="KW-1185">Reference proteome</keyword>
<dbReference type="PROSITE" id="PS51755">
    <property type="entry name" value="OMPR_PHOB"/>
    <property type="match status" value="1"/>
</dbReference>
<dbReference type="AlphaFoldDB" id="A0A7X6MHS4"/>
<dbReference type="GO" id="GO:0000160">
    <property type="term" value="P:phosphorelay signal transduction system"/>
    <property type="evidence" value="ECO:0007669"/>
    <property type="project" value="InterPro"/>
</dbReference>
<dbReference type="GO" id="GO:0006355">
    <property type="term" value="P:regulation of DNA-templated transcription"/>
    <property type="evidence" value="ECO:0007669"/>
    <property type="project" value="InterPro"/>
</dbReference>
<dbReference type="Pfam" id="PF00486">
    <property type="entry name" value="Trans_reg_C"/>
    <property type="match status" value="1"/>
</dbReference>
<feature type="DNA-binding region" description="OmpR/PhoB-type" evidence="2">
    <location>
        <begin position="1"/>
        <end position="63"/>
    </location>
</feature>
<accession>A0A7X6MHS4</accession>
<sequence length="63" mass="6959">MRHAGKLVTRQRPLMDVWGSEHVTCTGCLRLYVSRLRKKLAPEPKGPCFLITGSGMITESGMG</sequence>
<reference evidence="4 5" key="1">
    <citation type="submission" date="2020-04" db="EMBL/GenBank/DDBJ databases">
        <title>MicrobeNet Type strains.</title>
        <authorList>
            <person name="Nicholson A.C."/>
        </authorList>
    </citation>
    <scope>NUCLEOTIDE SEQUENCE [LARGE SCALE GENOMIC DNA]</scope>
    <source>
        <strain evidence="4 5">ATCC 23612</strain>
    </source>
</reference>
<protein>
    <submittedName>
        <fullName evidence="4">Winged helix-turn-helix domain-containing protein</fullName>
    </submittedName>
</protein>
<feature type="domain" description="OmpR/PhoB-type" evidence="3">
    <location>
        <begin position="1"/>
        <end position="63"/>
    </location>
</feature>
<proteinExistence type="predicted"/>